<feature type="non-terminal residue" evidence="1">
    <location>
        <position position="1"/>
    </location>
</feature>
<sequence length="75" mass="8356">VTLGLLHHRPNRSHNFRSWAYTTKKTSLMGENRLHLLSRAPPSPITDVGLNPTYVAILSGKIITRGAHMSVTHTK</sequence>
<proteinExistence type="predicted"/>
<protein>
    <submittedName>
        <fullName evidence="1">Os12g0583801 protein</fullName>
    </submittedName>
</protein>
<evidence type="ECO:0000313" key="1">
    <source>
        <dbReference type="EMBL" id="BAT17840.1"/>
    </source>
</evidence>
<accession>A0A0P0YC91</accession>
<keyword evidence="2" id="KW-1185">Reference proteome</keyword>
<evidence type="ECO:0000313" key="2">
    <source>
        <dbReference type="Proteomes" id="UP000059680"/>
    </source>
</evidence>
<dbReference type="AlphaFoldDB" id="A0A0P0YC91"/>
<reference evidence="2" key="1">
    <citation type="journal article" date="2005" name="Nature">
        <title>The map-based sequence of the rice genome.</title>
        <authorList>
            <consortium name="International rice genome sequencing project (IRGSP)"/>
            <person name="Matsumoto T."/>
            <person name="Wu J."/>
            <person name="Kanamori H."/>
            <person name="Katayose Y."/>
            <person name="Fujisawa M."/>
            <person name="Namiki N."/>
            <person name="Mizuno H."/>
            <person name="Yamamoto K."/>
            <person name="Antonio B.A."/>
            <person name="Baba T."/>
            <person name="Sakata K."/>
            <person name="Nagamura Y."/>
            <person name="Aoki H."/>
            <person name="Arikawa K."/>
            <person name="Arita K."/>
            <person name="Bito T."/>
            <person name="Chiden Y."/>
            <person name="Fujitsuka N."/>
            <person name="Fukunaka R."/>
            <person name="Hamada M."/>
            <person name="Harada C."/>
            <person name="Hayashi A."/>
            <person name="Hijishita S."/>
            <person name="Honda M."/>
            <person name="Hosokawa S."/>
            <person name="Ichikawa Y."/>
            <person name="Idonuma A."/>
            <person name="Iijima M."/>
            <person name="Ikeda M."/>
            <person name="Ikeno M."/>
            <person name="Ito K."/>
            <person name="Ito S."/>
            <person name="Ito T."/>
            <person name="Ito Y."/>
            <person name="Ito Y."/>
            <person name="Iwabuchi A."/>
            <person name="Kamiya K."/>
            <person name="Karasawa W."/>
            <person name="Kurita K."/>
            <person name="Katagiri S."/>
            <person name="Kikuta A."/>
            <person name="Kobayashi H."/>
            <person name="Kobayashi N."/>
            <person name="Machita K."/>
            <person name="Maehara T."/>
            <person name="Masukawa M."/>
            <person name="Mizubayashi T."/>
            <person name="Mukai Y."/>
            <person name="Nagasaki H."/>
            <person name="Nagata Y."/>
            <person name="Naito S."/>
            <person name="Nakashima M."/>
            <person name="Nakama Y."/>
            <person name="Nakamichi Y."/>
            <person name="Nakamura M."/>
            <person name="Meguro A."/>
            <person name="Negishi M."/>
            <person name="Ohta I."/>
            <person name="Ohta T."/>
            <person name="Okamoto M."/>
            <person name="Ono N."/>
            <person name="Saji S."/>
            <person name="Sakaguchi M."/>
            <person name="Sakai K."/>
            <person name="Shibata M."/>
            <person name="Shimokawa T."/>
            <person name="Song J."/>
            <person name="Takazaki Y."/>
            <person name="Terasawa K."/>
            <person name="Tsugane M."/>
            <person name="Tsuji K."/>
            <person name="Ueda S."/>
            <person name="Waki K."/>
            <person name="Yamagata H."/>
            <person name="Yamamoto M."/>
            <person name="Yamamoto S."/>
            <person name="Yamane H."/>
            <person name="Yoshiki S."/>
            <person name="Yoshihara R."/>
            <person name="Yukawa K."/>
            <person name="Zhong H."/>
            <person name="Yano M."/>
            <person name="Yuan Q."/>
            <person name="Ouyang S."/>
            <person name="Liu J."/>
            <person name="Jones K.M."/>
            <person name="Gansberger K."/>
            <person name="Moffat K."/>
            <person name="Hill J."/>
            <person name="Bera J."/>
            <person name="Fadrosh D."/>
            <person name="Jin S."/>
            <person name="Johri S."/>
            <person name="Kim M."/>
            <person name="Overton L."/>
            <person name="Reardon M."/>
            <person name="Tsitrin T."/>
            <person name="Vuong H."/>
            <person name="Weaver B."/>
            <person name="Ciecko A."/>
            <person name="Tallon L."/>
            <person name="Jackson J."/>
            <person name="Pai G."/>
            <person name="Aken S.V."/>
            <person name="Utterback T."/>
            <person name="Reidmuller S."/>
            <person name="Feldblyum T."/>
            <person name="Hsiao J."/>
            <person name="Zismann V."/>
            <person name="Iobst S."/>
            <person name="de Vazeille A.R."/>
            <person name="Buell C.R."/>
            <person name="Ying K."/>
            <person name="Li Y."/>
            <person name="Lu T."/>
            <person name="Huang Y."/>
            <person name="Zhao Q."/>
            <person name="Feng Q."/>
            <person name="Zhang L."/>
            <person name="Zhu J."/>
            <person name="Weng Q."/>
            <person name="Mu J."/>
            <person name="Lu Y."/>
            <person name="Fan D."/>
            <person name="Liu Y."/>
            <person name="Guan J."/>
            <person name="Zhang Y."/>
            <person name="Yu S."/>
            <person name="Liu X."/>
            <person name="Zhang Y."/>
            <person name="Hong G."/>
            <person name="Han B."/>
            <person name="Choisne N."/>
            <person name="Demange N."/>
            <person name="Orjeda G."/>
            <person name="Samain S."/>
            <person name="Cattolico L."/>
            <person name="Pelletier E."/>
            <person name="Couloux A."/>
            <person name="Segurens B."/>
            <person name="Wincker P."/>
            <person name="D'Hont A."/>
            <person name="Scarpelli C."/>
            <person name="Weissenbach J."/>
            <person name="Salanoubat M."/>
            <person name="Quetier F."/>
            <person name="Yu Y."/>
            <person name="Kim H.R."/>
            <person name="Rambo T."/>
            <person name="Currie J."/>
            <person name="Collura K."/>
            <person name="Luo M."/>
            <person name="Yang T."/>
            <person name="Ammiraju J.S.S."/>
            <person name="Engler F."/>
            <person name="Soderlund C."/>
            <person name="Wing R.A."/>
            <person name="Palmer L.E."/>
            <person name="de la Bastide M."/>
            <person name="Spiegel L."/>
            <person name="Nascimento L."/>
            <person name="Zutavern T."/>
            <person name="O'Shaughnessy A."/>
            <person name="Dike S."/>
            <person name="Dedhia N."/>
            <person name="Preston R."/>
            <person name="Balija V."/>
            <person name="McCombie W.R."/>
            <person name="Chow T."/>
            <person name="Chen H."/>
            <person name="Chung M."/>
            <person name="Chen C."/>
            <person name="Shaw J."/>
            <person name="Wu H."/>
            <person name="Hsiao K."/>
            <person name="Chao Y."/>
            <person name="Chu M."/>
            <person name="Cheng C."/>
            <person name="Hour A."/>
            <person name="Lee P."/>
            <person name="Lin S."/>
            <person name="Lin Y."/>
            <person name="Liou J."/>
            <person name="Liu S."/>
            <person name="Hsing Y."/>
            <person name="Raghuvanshi S."/>
            <person name="Mohanty A."/>
            <person name="Bharti A.K."/>
            <person name="Gaur A."/>
            <person name="Gupta V."/>
            <person name="Kumar D."/>
            <person name="Ravi V."/>
            <person name="Vij S."/>
            <person name="Kapur A."/>
            <person name="Khurana P."/>
            <person name="Khurana P."/>
            <person name="Khurana J.P."/>
            <person name="Tyagi A.K."/>
            <person name="Gaikwad K."/>
            <person name="Singh A."/>
            <person name="Dalal V."/>
            <person name="Srivastava S."/>
            <person name="Dixit A."/>
            <person name="Pal A.K."/>
            <person name="Ghazi I.A."/>
            <person name="Yadav M."/>
            <person name="Pandit A."/>
            <person name="Bhargava A."/>
            <person name="Sureshbabu K."/>
            <person name="Batra K."/>
            <person name="Sharma T.R."/>
            <person name="Mohapatra T."/>
            <person name="Singh N.K."/>
            <person name="Messing J."/>
            <person name="Nelson A.B."/>
            <person name="Fuks G."/>
            <person name="Kavchok S."/>
            <person name="Keizer G."/>
            <person name="Linton E."/>
            <person name="Llaca V."/>
            <person name="Song R."/>
            <person name="Tanyolac B."/>
            <person name="Young S."/>
            <person name="Ho-Il K."/>
            <person name="Hahn J.H."/>
            <person name="Sangsakoo G."/>
            <person name="Vanavichit A."/>
            <person name="de Mattos Luiz.A.T."/>
            <person name="Zimmer P.D."/>
            <person name="Malone G."/>
            <person name="Dellagostin O."/>
            <person name="de Oliveira A.C."/>
            <person name="Bevan M."/>
            <person name="Bancroft I."/>
            <person name="Minx P."/>
            <person name="Cordum H."/>
            <person name="Wilson R."/>
            <person name="Cheng Z."/>
            <person name="Jin W."/>
            <person name="Jiang J."/>
            <person name="Leong S.A."/>
            <person name="Iwama H."/>
            <person name="Gojobori T."/>
            <person name="Itoh T."/>
            <person name="Niimura Y."/>
            <person name="Fujii Y."/>
            <person name="Habara T."/>
            <person name="Sakai H."/>
            <person name="Sato Y."/>
            <person name="Wilson G."/>
            <person name="Kumar K."/>
            <person name="McCouch S."/>
            <person name="Juretic N."/>
            <person name="Hoen D."/>
            <person name="Wright S."/>
            <person name="Bruskiewich R."/>
            <person name="Bureau T."/>
            <person name="Miyao A."/>
            <person name="Hirochika H."/>
            <person name="Nishikawa T."/>
            <person name="Kadowaki K."/>
            <person name="Sugiura M."/>
            <person name="Burr B."/>
            <person name="Sasaki T."/>
        </authorList>
    </citation>
    <scope>NUCLEOTIDE SEQUENCE [LARGE SCALE GENOMIC DNA]</scope>
    <source>
        <strain evidence="2">cv. Nipponbare</strain>
    </source>
</reference>
<dbReference type="Proteomes" id="UP000059680">
    <property type="component" value="Chromosome 12"/>
</dbReference>
<dbReference type="PaxDb" id="39947-A0A0P0YC91"/>
<name>A0A0P0YC91_ORYSJ</name>
<reference evidence="1 2" key="2">
    <citation type="journal article" date="2013" name="Plant Cell Physiol.">
        <title>Rice Annotation Project Database (RAP-DB): an integrative and interactive database for rice genomics.</title>
        <authorList>
            <person name="Sakai H."/>
            <person name="Lee S.S."/>
            <person name="Tanaka T."/>
            <person name="Numa H."/>
            <person name="Kim J."/>
            <person name="Kawahara Y."/>
            <person name="Wakimoto H."/>
            <person name="Yang C.C."/>
            <person name="Iwamoto M."/>
            <person name="Abe T."/>
            <person name="Yamada Y."/>
            <person name="Muto A."/>
            <person name="Inokuchi H."/>
            <person name="Ikemura T."/>
            <person name="Matsumoto T."/>
            <person name="Sasaki T."/>
            <person name="Itoh T."/>
        </authorList>
    </citation>
    <scope>NUCLEOTIDE SEQUENCE [LARGE SCALE GENOMIC DNA]</scope>
    <source>
        <strain evidence="2">cv. Nipponbare</strain>
    </source>
</reference>
<gene>
    <name evidence="1" type="ordered locus">Os12g0583801</name>
    <name evidence="1" type="ORF">OSNPB_120583801</name>
</gene>
<dbReference type="EMBL" id="AP014968">
    <property type="protein sequence ID" value="BAT17840.1"/>
    <property type="molecule type" value="Genomic_DNA"/>
</dbReference>
<dbReference type="InParanoid" id="A0A0P0YC91"/>
<dbReference type="Gramene" id="Os12t0583801-01">
    <property type="protein sequence ID" value="Os12t0583801-01"/>
    <property type="gene ID" value="Os12g0583801"/>
</dbReference>
<reference evidence="1 2" key="3">
    <citation type="journal article" date="2013" name="Rice">
        <title>Improvement of the Oryza sativa Nipponbare reference genome using next generation sequence and optical map data.</title>
        <authorList>
            <person name="Kawahara Y."/>
            <person name="de la Bastide M."/>
            <person name="Hamilton J.P."/>
            <person name="Kanamori H."/>
            <person name="McCombie W.R."/>
            <person name="Ouyang S."/>
            <person name="Schwartz D.C."/>
            <person name="Tanaka T."/>
            <person name="Wu J."/>
            <person name="Zhou S."/>
            <person name="Childs K.L."/>
            <person name="Davidson R.M."/>
            <person name="Lin H."/>
            <person name="Quesada-Ocampo L."/>
            <person name="Vaillancourt B."/>
            <person name="Sakai H."/>
            <person name="Lee S.S."/>
            <person name="Kim J."/>
            <person name="Numa H."/>
            <person name="Itoh T."/>
            <person name="Buell C.R."/>
            <person name="Matsumoto T."/>
        </authorList>
    </citation>
    <scope>NUCLEOTIDE SEQUENCE [LARGE SCALE GENOMIC DNA]</scope>
    <source>
        <strain evidence="2">cv. Nipponbare</strain>
    </source>
</reference>
<organism evidence="1 2">
    <name type="scientific">Oryza sativa subsp. japonica</name>
    <name type="common">Rice</name>
    <dbReference type="NCBI Taxonomy" id="39947"/>
    <lineage>
        <taxon>Eukaryota</taxon>
        <taxon>Viridiplantae</taxon>
        <taxon>Streptophyta</taxon>
        <taxon>Embryophyta</taxon>
        <taxon>Tracheophyta</taxon>
        <taxon>Spermatophyta</taxon>
        <taxon>Magnoliopsida</taxon>
        <taxon>Liliopsida</taxon>
        <taxon>Poales</taxon>
        <taxon>Poaceae</taxon>
        <taxon>BOP clade</taxon>
        <taxon>Oryzoideae</taxon>
        <taxon>Oryzeae</taxon>
        <taxon>Oryzinae</taxon>
        <taxon>Oryza</taxon>
        <taxon>Oryza sativa</taxon>
    </lineage>
</organism>